<keyword evidence="3" id="KW-0732">Signal</keyword>
<keyword evidence="2" id="KW-0560">Oxidoreductase</keyword>
<protein>
    <recommendedName>
        <fullName evidence="4">FAD-binding PCMH-type domain-containing protein</fullName>
    </recommendedName>
</protein>
<dbReference type="PANTHER" id="PTHR13878:SF91">
    <property type="entry name" value="FAD BINDING DOMAIN PROTEIN (AFU_ORTHOLOGUE AFUA_6G12070)-RELATED"/>
    <property type="match status" value="1"/>
</dbReference>
<dbReference type="Proteomes" id="UP001275084">
    <property type="component" value="Unassembled WGS sequence"/>
</dbReference>
<gene>
    <name evidence="5" type="ORF">B0T25DRAFT_583267</name>
</gene>
<evidence type="ECO:0000313" key="6">
    <source>
        <dbReference type="Proteomes" id="UP001275084"/>
    </source>
</evidence>
<dbReference type="PROSITE" id="PS51387">
    <property type="entry name" value="FAD_PCMH"/>
    <property type="match status" value="1"/>
</dbReference>
<sequence>MGPPLLQLFALSAAVLTGVTHGALHFETAQLEARHFAAFDAASFAKGPDPVQAACREFPGSEDWPSDTDWQRLNTTLNGALLKPLPPAAACYVGANYDAAKCRYLINNATTNHFYLDDPVTVLTQWTQGGTCLPALNATGICLQGGFPVYVVNATTVMHVQAAVNFARNKNIRLIIKNTGHDFGGRSVGAGSLSVWTHHLKSFEHMPRFSLGSYSGPAAHYGSGLETWELFNNMARYNITVVGAGGRTVGANGGWFASGGHGNLASFYGLAADQALEIHAVTADGKFVVANEEENTDLFFALRGGGGSTYGVVTSVIVKTYRPINLTTSTLSIACRPPANTNMRAPLAPISNTTHLVNSTELFWQALHIYFRFKRTVVDAGGVDWDYLYPLGNGSYSFRVRTTFPNTTTDQATRLLEPLYTAFTRAGLNITLDRAELRPAPYAGTLTPTPPATPLANTRYRSRLLPRAGWASDAAFNKTFAALRTAVQDGGYTLHGLAIGPTAEVAGWPGRGAAVNPAWREAVLHACLMTEQTGGLTAAAAKTEEARVQGYMKVIREASPGAGSYMNEGDPGEPEWQQAFYGANYRRLLEVKRARDPWGVFWAATTVGSEAWEVRTADGYPRSQNGRLCRVVK</sequence>
<name>A0AAJ0HAF3_9PEZI</name>
<dbReference type="GO" id="GO:0071949">
    <property type="term" value="F:FAD binding"/>
    <property type="evidence" value="ECO:0007669"/>
    <property type="project" value="InterPro"/>
</dbReference>
<evidence type="ECO:0000256" key="2">
    <source>
        <dbReference type="ARBA" id="ARBA00023002"/>
    </source>
</evidence>
<reference evidence="5" key="2">
    <citation type="submission" date="2023-06" db="EMBL/GenBank/DDBJ databases">
        <authorList>
            <consortium name="Lawrence Berkeley National Laboratory"/>
            <person name="Haridas S."/>
            <person name="Hensen N."/>
            <person name="Bonometti L."/>
            <person name="Westerberg I."/>
            <person name="Brannstrom I.O."/>
            <person name="Guillou S."/>
            <person name="Cros-Aarteil S."/>
            <person name="Calhoun S."/>
            <person name="Kuo A."/>
            <person name="Mondo S."/>
            <person name="Pangilinan J."/>
            <person name="Riley R."/>
            <person name="Labutti K."/>
            <person name="Andreopoulos B."/>
            <person name="Lipzen A."/>
            <person name="Chen C."/>
            <person name="Yanf M."/>
            <person name="Daum C."/>
            <person name="Ng V."/>
            <person name="Clum A."/>
            <person name="Steindorff A."/>
            <person name="Ohm R."/>
            <person name="Martin F."/>
            <person name="Silar P."/>
            <person name="Natvig D."/>
            <person name="Lalanne C."/>
            <person name="Gautier V."/>
            <person name="Ament-Velasquez S.L."/>
            <person name="Kruys A."/>
            <person name="Hutchinson M.I."/>
            <person name="Powell A.J."/>
            <person name="Barry K."/>
            <person name="Miller A.N."/>
            <person name="Grigoriev I.V."/>
            <person name="Debuchy R."/>
            <person name="Gladieux P."/>
            <person name="Thoren M.H."/>
            <person name="Johannesson H."/>
        </authorList>
    </citation>
    <scope>NUCLEOTIDE SEQUENCE</scope>
    <source>
        <strain evidence="5">CBS 955.72</strain>
    </source>
</reference>
<organism evidence="5 6">
    <name type="scientific">Lasiosphaeria hispida</name>
    <dbReference type="NCBI Taxonomy" id="260671"/>
    <lineage>
        <taxon>Eukaryota</taxon>
        <taxon>Fungi</taxon>
        <taxon>Dikarya</taxon>
        <taxon>Ascomycota</taxon>
        <taxon>Pezizomycotina</taxon>
        <taxon>Sordariomycetes</taxon>
        <taxon>Sordariomycetidae</taxon>
        <taxon>Sordariales</taxon>
        <taxon>Lasiosphaeriaceae</taxon>
        <taxon>Lasiosphaeria</taxon>
    </lineage>
</organism>
<dbReference type="PANTHER" id="PTHR13878">
    <property type="entry name" value="GULONOLACTONE OXIDASE"/>
    <property type="match status" value="1"/>
</dbReference>
<dbReference type="InterPro" id="IPR036318">
    <property type="entry name" value="FAD-bd_PCMH-like_sf"/>
</dbReference>
<dbReference type="GO" id="GO:0016491">
    <property type="term" value="F:oxidoreductase activity"/>
    <property type="evidence" value="ECO:0007669"/>
    <property type="project" value="UniProtKB-KW"/>
</dbReference>
<feature type="signal peptide" evidence="3">
    <location>
        <begin position="1"/>
        <end position="22"/>
    </location>
</feature>
<dbReference type="EMBL" id="JAUIQD010000006">
    <property type="protein sequence ID" value="KAK3345988.1"/>
    <property type="molecule type" value="Genomic_DNA"/>
</dbReference>
<dbReference type="SUPFAM" id="SSF56176">
    <property type="entry name" value="FAD-binding/transporter-associated domain-like"/>
    <property type="match status" value="1"/>
</dbReference>
<accession>A0AAJ0HAF3</accession>
<evidence type="ECO:0000313" key="5">
    <source>
        <dbReference type="EMBL" id="KAK3345988.1"/>
    </source>
</evidence>
<comment type="caution">
    <text evidence="5">The sequence shown here is derived from an EMBL/GenBank/DDBJ whole genome shotgun (WGS) entry which is preliminary data.</text>
</comment>
<proteinExistence type="inferred from homology"/>
<feature type="chain" id="PRO_5042584691" description="FAD-binding PCMH-type domain-containing protein" evidence="3">
    <location>
        <begin position="23"/>
        <end position="633"/>
    </location>
</feature>
<dbReference type="InterPro" id="IPR016166">
    <property type="entry name" value="FAD-bd_PCMH"/>
</dbReference>
<keyword evidence="6" id="KW-1185">Reference proteome</keyword>
<dbReference type="InterPro" id="IPR050432">
    <property type="entry name" value="FAD-linked_Oxidoreductases_BP"/>
</dbReference>
<dbReference type="InterPro" id="IPR006094">
    <property type="entry name" value="Oxid_FAD_bind_N"/>
</dbReference>
<evidence type="ECO:0000256" key="3">
    <source>
        <dbReference type="SAM" id="SignalP"/>
    </source>
</evidence>
<dbReference type="InterPro" id="IPR012951">
    <property type="entry name" value="BBE"/>
</dbReference>
<dbReference type="Pfam" id="PF01565">
    <property type="entry name" value="FAD_binding_4"/>
    <property type="match status" value="1"/>
</dbReference>
<evidence type="ECO:0000256" key="1">
    <source>
        <dbReference type="ARBA" id="ARBA00005466"/>
    </source>
</evidence>
<dbReference type="InterPro" id="IPR016169">
    <property type="entry name" value="FAD-bd_PCMH_sub2"/>
</dbReference>
<comment type="similarity">
    <text evidence="1">Belongs to the oxygen-dependent FAD-linked oxidoreductase family.</text>
</comment>
<dbReference type="Gene3D" id="3.30.465.10">
    <property type="match status" value="2"/>
</dbReference>
<evidence type="ECO:0000259" key="4">
    <source>
        <dbReference type="PROSITE" id="PS51387"/>
    </source>
</evidence>
<dbReference type="Pfam" id="PF08031">
    <property type="entry name" value="BBE"/>
    <property type="match status" value="1"/>
</dbReference>
<reference evidence="5" key="1">
    <citation type="journal article" date="2023" name="Mol. Phylogenet. Evol.">
        <title>Genome-scale phylogeny and comparative genomics of the fungal order Sordariales.</title>
        <authorList>
            <person name="Hensen N."/>
            <person name="Bonometti L."/>
            <person name="Westerberg I."/>
            <person name="Brannstrom I.O."/>
            <person name="Guillou S."/>
            <person name="Cros-Aarteil S."/>
            <person name="Calhoun S."/>
            <person name="Haridas S."/>
            <person name="Kuo A."/>
            <person name="Mondo S."/>
            <person name="Pangilinan J."/>
            <person name="Riley R."/>
            <person name="LaButti K."/>
            <person name="Andreopoulos B."/>
            <person name="Lipzen A."/>
            <person name="Chen C."/>
            <person name="Yan M."/>
            <person name="Daum C."/>
            <person name="Ng V."/>
            <person name="Clum A."/>
            <person name="Steindorff A."/>
            <person name="Ohm R.A."/>
            <person name="Martin F."/>
            <person name="Silar P."/>
            <person name="Natvig D.O."/>
            <person name="Lalanne C."/>
            <person name="Gautier V."/>
            <person name="Ament-Velasquez S.L."/>
            <person name="Kruys A."/>
            <person name="Hutchinson M.I."/>
            <person name="Powell A.J."/>
            <person name="Barry K."/>
            <person name="Miller A.N."/>
            <person name="Grigoriev I.V."/>
            <person name="Debuchy R."/>
            <person name="Gladieux P."/>
            <person name="Hiltunen Thoren M."/>
            <person name="Johannesson H."/>
        </authorList>
    </citation>
    <scope>NUCLEOTIDE SEQUENCE</scope>
    <source>
        <strain evidence="5">CBS 955.72</strain>
    </source>
</reference>
<feature type="domain" description="FAD-binding PCMH-type" evidence="4">
    <location>
        <begin position="144"/>
        <end position="323"/>
    </location>
</feature>
<dbReference type="AlphaFoldDB" id="A0AAJ0HAF3"/>